<dbReference type="Pfam" id="PF13231">
    <property type="entry name" value="PMT_2"/>
    <property type="match status" value="1"/>
</dbReference>
<keyword evidence="3" id="KW-0808">Transferase</keyword>
<name>A0ABW3QKN5_9BACT</name>
<feature type="transmembrane region" description="Helical" evidence="1">
    <location>
        <begin position="447"/>
        <end position="467"/>
    </location>
</feature>
<evidence type="ECO:0000256" key="1">
    <source>
        <dbReference type="SAM" id="Phobius"/>
    </source>
</evidence>
<feature type="transmembrane region" description="Helical" evidence="1">
    <location>
        <begin position="220"/>
        <end position="241"/>
    </location>
</feature>
<dbReference type="Proteomes" id="UP001597116">
    <property type="component" value="Unassembled WGS sequence"/>
</dbReference>
<evidence type="ECO:0000313" key="3">
    <source>
        <dbReference type="EMBL" id="MFD1143383.1"/>
    </source>
</evidence>
<feature type="transmembrane region" description="Helical" evidence="1">
    <location>
        <begin position="247"/>
        <end position="263"/>
    </location>
</feature>
<comment type="caution">
    <text evidence="3">The sequence shown here is derived from an EMBL/GenBank/DDBJ whole genome shotgun (WGS) entry which is preliminary data.</text>
</comment>
<reference evidence="4" key="1">
    <citation type="journal article" date="2019" name="Int. J. Syst. Evol. Microbiol.">
        <title>The Global Catalogue of Microorganisms (GCM) 10K type strain sequencing project: providing services to taxonomists for standard genome sequencing and annotation.</title>
        <authorList>
            <consortium name="The Broad Institute Genomics Platform"/>
            <consortium name="The Broad Institute Genome Sequencing Center for Infectious Disease"/>
            <person name="Wu L."/>
            <person name="Ma J."/>
        </authorList>
    </citation>
    <scope>NUCLEOTIDE SEQUENCE [LARGE SCALE GENOMIC DNA]</scope>
    <source>
        <strain evidence="4">CCUG 55608</strain>
    </source>
</reference>
<keyword evidence="1" id="KW-0812">Transmembrane</keyword>
<dbReference type="GO" id="GO:0016757">
    <property type="term" value="F:glycosyltransferase activity"/>
    <property type="evidence" value="ECO:0007669"/>
    <property type="project" value="UniProtKB-KW"/>
</dbReference>
<proteinExistence type="predicted"/>
<sequence length="680" mass="77528">MTLIYLLTFALFIFYIGNTAAGISRRSLTEWLLVSFILFTGSVILTGFCLSALYMTASTPVWAFSVFLTATVLRVVFGRLVHQPRWSVVRLIRDRGETFSNWYRTLSVYLKILFAALLATLAIIAVTNLLLVLLTPPNEWDSMTGHLNRVMQYIQRGTMRHFGGTNWNMDTYPKSVCTIQIYSFLITGRFENAFKLVHHLSYWMAIVAVFGISQRIARNLSASFFTAICYALLPDFLMQAVTTETDIVLTAYMGSFIYFLFAFRESGTPVARDNRFLYLAGMAFGIAYGHKVTFTLLLPSMFVIMIYTVFWAPTVSVFLNRLTYAVPAFIVGVCLWMLPTGYLKNIEVFGHPIGPPTSLRHQSVERAGTLSNLFEQGSRNVIRYGYDHINLDGLRNTQWGLDLNIAMRKPLVKLEEVTKMRLDEETDFSIFPFVFSRRFEFYNANPYWGIIGFGLILPLVFVSLIGLMRSKAHFFLAIAFALHFLALSYSAPYDPFKGRYFIETGFLGSLFLPLLFTNRWLGVQQPGRIVLKAYVGLVIGVGCLSALLTVFLNERCLPLSAYGHPSAFQSERMYMQMLFRPDSYVPYKRFDELVPENATVALGTINDDFEYPLYGKHLSRRLIPINPFEKGVQPIPKEADYLFFSKNVIKPQPGDLRLGTDTTMTHLIVPGEDYYLRKLK</sequence>
<organism evidence="3 4">
    <name type="scientific">Larkinella insperata</name>
    <dbReference type="NCBI Taxonomy" id="332158"/>
    <lineage>
        <taxon>Bacteria</taxon>
        <taxon>Pseudomonadati</taxon>
        <taxon>Bacteroidota</taxon>
        <taxon>Cytophagia</taxon>
        <taxon>Cytophagales</taxon>
        <taxon>Spirosomataceae</taxon>
        <taxon>Larkinella</taxon>
    </lineage>
</organism>
<dbReference type="EC" id="2.4.-.-" evidence="3"/>
<dbReference type="RefSeq" id="WP_265991312.1">
    <property type="nucleotide sequence ID" value="NZ_CP110973.1"/>
</dbReference>
<feature type="transmembrane region" description="Helical" evidence="1">
    <location>
        <begin position="474"/>
        <end position="492"/>
    </location>
</feature>
<keyword evidence="1" id="KW-1133">Transmembrane helix</keyword>
<feature type="transmembrane region" description="Helical" evidence="1">
    <location>
        <begin position="6"/>
        <end position="24"/>
    </location>
</feature>
<feature type="transmembrane region" description="Helical" evidence="1">
    <location>
        <begin position="529"/>
        <end position="552"/>
    </location>
</feature>
<feature type="transmembrane region" description="Helical" evidence="1">
    <location>
        <begin position="498"/>
        <end position="517"/>
    </location>
</feature>
<feature type="transmembrane region" description="Helical" evidence="1">
    <location>
        <begin position="31"/>
        <end position="55"/>
    </location>
</feature>
<dbReference type="InterPro" id="IPR038731">
    <property type="entry name" value="RgtA/B/C-like"/>
</dbReference>
<keyword evidence="3" id="KW-0328">Glycosyltransferase</keyword>
<evidence type="ECO:0000313" key="4">
    <source>
        <dbReference type="Proteomes" id="UP001597116"/>
    </source>
</evidence>
<feature type="transmembrane region" description="Helical" evidence="1">
    <location>
        <begin position="61"/>
        <end position="81"/>
    </location>
</feature>
<dbReference type="EMBL" id="JBHTLP010000011">
    <property type="protein sequence ID" value="MFD1143383.1"/>
    <property type="molecule type" value="Genomic_DNA"/>
</dbReference>
<protein>
    <submittedName>
        <fullName evidence="3">ArnT family glycosyltransferase</fullName>
        <ecNumber evidence="3">2.4.-.-</ecNumber>
    </submittedName>
</protein>
<evidence type="ECO:0000259" key="2">
    <source>
        <dbReference type="Pfam" id="PF13231"/>
    </source>
</evidence>
<accession>A0ABW3QKN5</accession>
<feature type="transmembrane region" description="Helical" evidence="1">
    <location>
        <begin position="322"/>
        <end position="339"/>
    </location>
</feature>
<keyword evidence="1" id="KW-0472">Membrane</keyword>
<feature type="domain" description="Glycosyltransferase RgtA/B/C/D-like" evidence="2">
    <location>
        <begin position="183"/>
        <end position="330"/>
    </location>
</feature>
<feature type="transmembrane region" description="Helical" evidence="1">
    <location>
        <begin position="275"/>
        <end position="290"/>
    </location>
</feature>
<feature type="transmembrane region" description="Helical" evidence="1">
    <location>
        <begin position="296"/>
        <end position="315"/>
    </location>
</feature>
<feature type="transmembrane region" description="Helical" evidence="1">
    <location>
        <begin position="112"/>
        <end position="134"/>
    </location>
</feature>
<gene>
    <name evidence="3" type="ORF">ACFQ4C_19800</name>
</gene>
<feature type="transmembrane region" description="Helical" evidence="1">
    <location>
        <begin position="196"/>
        <end position="213"/>
    </location>
</feature>
<keyword evidence="4" id="KW-1185">Reference proteome</keyword>